<evidence type="ECO:0000313" key="2">
    <source>
        <dbReference type="EMBL" id="KLL11858.1"/>
    </source>
</evidence>
<evidence type="ECO:0000313" key="3">
    <source>
        <dbReference type="Proteomes" id="UP000035425"/>
    </source>
</evidence>
<comment type="caution">
    <text evidence="2">The sequence shown here is derived from an EMBL/GenBank/DDBJ whole genome shotgun (WGS) entry which is preliminary data.</text>
</comment>
<name>A0ABR5F547_9ACTN</name>
<dbReference type="EMBL" id="JWIO01000010">
    <property type="protein sequence ID" value="KLL11858.1"/>
    <property type="molecule type" value="Genomic_DNA"/>
</dbReference>
<accession>A0ABR5F547</accession>
<feature type="compositionally biased region" description="Basic and acidic residues" evidence="1">
    <location>
        <begin position="56"/>
        <end position="69"/>
    </location>
</feature>
<reference evidence="2 3" key="1">
    <citation type="submission" date="2014-12" db="EMBL/GenBank/DDBJ databases">
        <title>Frankia sp. BMG5.1 draft genome.</title>
        <authorList>
            <person name="Gtari M."/>
            <person name="Ghodhbane-Gtari F."/>
            <person name="Nouioui I."/>
            <person name="Ktari A."/>
            <person name="Hezbri K."/>
            <person name="Mimouni W."/>
            <person name="Sbissi I."/>
            <person name="Ayari A."/>
            <person name="Yamanaka T."/>
            <person name="Normand P."/>
            <person name="Tisa L.S."/>
            <person name="Boudabous A."/>
        </authorList>
    </citation>
    <scope>NUCLEOTIDE SEQUENCE [LARGE SCALE GENOMIC DNA]</scope>
    <source>
        <strain evidence="2 3">BMG5.1</strain>
    </source>
</reference>
<dbReference type="Proteomes" id="UP000035425">
    <property type="component" value="Unassembled WGS sequence"/>
</dbReference>
<keyword evidence="3" id="KW-1185">Reference proteome</keyword>
<gene>
    <name evidence="2" type="ORF">FrCorBMG51_08525</name>
</gene>
<protein>
    <submittedName>
        <fullName evidence="2">Uncharacterized protein</fullName>
    </submittedName>
</protein>
<evidence type="ECO:0000256" key="1">
    <source>
        <dbReference type="SAM" id="MobiDB-lite"/>
    </source>
</evidence>
<sequence length="96" mass="10579">MCDGLGVVDGASCPTCFPRARTAERGARKSPKAVTIPTSVKELKNLIGKKRIDKTKSKDGMTTRDRLTGRETVTLTPAQRRELARRQAAAKKRGRR</sequence>
<proteinExistence type="predicted"/>
<organism evidence="2 3">
    <name type="scientific">Protofrankia coriariae</name>
    <dbReference type="NCBI Taxonomy" id="1562887"/>
    <lineage>
        <taxon>Bacteria</taxon>
        <taxon>Bacillati</taxon>
        <taxon>Actinomycetota</taxon>
        <taxon>Actinomycetes</taxon>
        <taxon>Frankiales</taxon>
        <taxon>Frankiaceae</taxon>
        <taxon>Protofrankia</taxon>
    </lineage>
</organism>
<feature type="region of interest" description="Disordered" evidence="1">
    <location>
        <begin position="56"/>
        <end position="96"/>
    </location>
</feature>